<dbReference type="EMBL" id="CAJNOC010004489">
    <property type="protein sequence ID" value="CAF1023424.1"/>
    <property type="molecule type" value="Genomic_DNA"/>
</dbReference>
<dbReference type="PANTHER" id="PTHR46579">
    <property type="entry name" value="F5/8 TYPE C DOMAIN-CONTAINING PROTEIN-RELATED"/>
    <property type="match status" value="1"/>
</dbReference>
<name>A0A814IBQ7_9BILA</name>
<protein>
    <submittedName>
        <fullName evidence="1">Uncharacterized protein</fullName>
    </submittedName>
</protein>
<dbReference type="OrthoDB" id="2288618at2759"/>
<gene>
    <name evidence="1" type="ORF">OXX778_LOCUS17495</name>
</gene>
<sequence>MEKILSSNDNFIEDVYDKVNVYHFHLVPMEFCIENIIFAGLVLSHGKPQINSILEPIVKNLKILELGITFNSRTERFINIKFFLLFAVFDKPARAMALNIKNSNGFFGCLKCLQPGKTLKTKKKGNVHVYFFSYYSNDGPERNSENYEKCLLRIKKLSLKEYKGIIGPCSLQNLGEFKPIQNTSIDSMHSICLGVIKSLFKYWFEMPDDKFSLKRHITKINDRVLKIRSIKSCQIALRPVSEWRYYKAKDFLIFMIYYAIPVFYQIMTYEYYQHLLQSIISLEILYSEKIDIVNLETARRMLINFVKKKDTLYNSFILKSSVHELLHQIKSSNRKD</sequence>
<dbReference type="Proteomes" id="UP000663879">
    <property type="component" value="Unassembled WGS sequence"/>
</dbReference>
<comment type="caution">
    <text evidence="1">The sequence shown here is derived from an EMBL/GenBank/DDBJ whole genome shotgun (WGS) entry which is preliminary data.</text>
</comment>
<dbReference type="PANTHER" id="PTHR46579:SF1">
    <property type="entry name" value="F5_8 TYPE C DOMAIN-CONTAINING PROTEIN"/>
    <property type="match status" value="1"/>
</dbReference>
<proteinExistence type="predicted"/>
<accession>A0A814IBQ7</accession>
<evidence type="ECO:0000313" key="1">
    <source>
        <dbReference type="EMBL" id="CAF1023424.1"/>
    </source>
</evidence>
<dbReference type="AlphaFoldDB" id="A0A814IBQ7"/>
<reference evidence="1" key="1">
    <citation type="submission" date="2021-02" db="EMBL/GenBank/DDBJ databases">
        <authorList>
            <person name="Nowell W R."/>
        </authorList>
    </citation>
    <scope>NUCLEOTIDE SEQUENCE</scope>
    <source>
        <strain evidence="1">Ploen Becks lab</strain>
    </source>
</reference>
<organism evidence="1 2">
    <name type="scientific">Brachionus calyciflorus</name>
    <dbReference type="NCBI Taxonomy" id="104777"/>
    <lineage>
        <taxon>Eukaryota</taxon>
        <taxon>Metazoa</taxon>
        <taxon>Spiralia</taxon>
        <taxon>Gnathifera</taxon>
        <taxon>Rotifera</taxon>
        <taxon>Eurotatoria</taxon>
        <taxon>Monogononta</taxon>
        <taxon>Pseudotrocha</taxon>
        <taxon>Ploima</taxon>
        <taxon>Brachionidae</taxon>
        <taxon>Brachionus</taxon>
    </lineage>
</organism>
<keyword evidence="2" id="KW-1185">Reference proteome</keyword>
<evidence type="ECO:0000313" key="2">
    <source>
        <dbReference type="Proteomes" id="UP000663879"/>
    </source>
</evidence>